<name>A0A8C6X0Z2_NAJNA</name>
<proteinExistence type="predicted"/>
<dbReference type="Proteomes" id="UP000694559">
    <property type="component" value="Unplaced"/>
</dbReference>
<evidence type="ECO:0000313" key="2">
    <source>
        <dbReference type="Proteomes" id="UP000694559"/>
    </source>
</evidence>
<reference evidence="1" key="2">
    <citation type="submission" date="2025-09" db="UniProtKB">
        <authorList>
            <consortium name="Ensembl"/>
        </authorList>
    </citation>
    <scope>IDENTIFICATION</scope>
</reference>
<sequence>MYSQELKLSTAHTADQDLLMVYLSSWLYQPYIDNNNIVLLESMLLETGRGL</sequence>
<reference evidence="1" key="1">
    <citation type="submission" date="2025-08" db="UniProtKB">
        <authorList>
            <consortium name="Ensembl"/>
        </authorList>
    </citation>
    <scope>IDENTIFICATION</scope>
</reference>
<evidence type="ECO:0000313" key="1">
    <source>
        <dbReference type="Ensembl" id="ENSNNAP00000001450.1"/>
    </source>
</evidence>
<protein>
    <submittedName>
        <fullName evidence="1">Uncharacterized protein</fullName>
    </submittedName>
</protein>
<organism evidence="1 2">
    <name type="scientific">Naja naja</name>
    <name type="common">Indian cobra</name>
    <dbReference type="NCBI Taxonomy" id="35670"/>
    <lineage>
        <taxon>Eukaryota</taxon>
        <taxon>Metazoa</taxon>
        <taxon>Chordata</taxon>
        <taxon>Craniata</taxon>
        <taxon>Vertebrata</taxon>
        <taxon>Euteleostomi</taxon>
        <taxon>Lepidosauria</taxon>
        <taxon>Squamata</taxon>
        <taxon>Bifurcata</taxon>
        <taxon>Unidentata</taxon>
        <taxon>Episquamata</taxon>
        <taxon>Toxicofera</taxon>
        <taxon>Serpentes</taxon>
        <taxon>Colubroidea</taxon>
        <taxon>Elapidae</taxon>
        <taxon>Elapinae</taxon>
        <taxon>Naja</taxon>
    </lineage>
</organism>
<dbReference type="AlphaFoldDB" id="A0A8C6X0Z2"/>
<dbReference type="Ensembl" id="ENSNNAT00000001528.1">
    <property type="protein sequence ID" value="ENSNNAP00000001450.1"/>
    <property type="gene ID" value="ENSNNAG00000001032.1"/>
</dbReference>
<dbReference type="OMA" id="LKCIIVE"/>
<dbReference type="OrthoDB" id="17066at2759"/>
<accession>A0A8C6X0Z2</accession>
<keyword evidence="2" id="KW-1185">Reference proteome</keyword>